<dbReference type="Gene3D" id="2.160.20.80">
    <property type="entry name" value="E3 ubiquitin-protein ligase SopA"/>
    <property type="match status" value="3"/>
</dbReference>
<dbReference type="PANTHER" id="PTHR14136">
    <property type="entry name" value="BTB_POZ DOMAIN-CONTAINING PROTEIN KCTD9"/>
    <property type="match status" value="1"/>
</dbReference>
<dbReference type="PANTHER" id="PTHR14136:SF17">
    <property type="entry name" value="BTB_POZ DOMAIN-CONTAINING PROTEIN KCTD9"/>
    <property type="match status" value="1"/>
</dbReference>
<dbReference type="SUPFAM" id="SSF141571">
    <property type="entry name" value="Pentapeptide repeat-like"/>
    <property type="match status" value="3"/>
</dbReference>
<dbReference type="InterPro" id="IPR001646">
    <property type="entry name" value="5peptide_repeat"/>
</dbReference>
<name>A0A391NJ44_9EUKA</name>
<protein>
    <recommendedName>
        <fullName evidence="3">Pentapeptide repeat-containing protein</fullName>
    </recommendedName>
</protein>
<dbReference type="Proteomes" id="UP000265618">
    <property type="component" value="Unassembled WGS sequence"/>
</dbReference>
<comment type="caution">
    <text evidence="1">The sequence shown here is derived from an EMBL/GenBank/DDBJ whole genome shotgun (WGS) entry which is preliminary data.</text>
</comment>
<dbReference type="AlphaFoldDB" id="A0A391NJ44"/>
<dbReference type="Pfam" id="PF00805">
    <property type="entry name" value="Pentapeptide"/>
    <property type="match status" value="3"/>
</dbReference>
<dbReference type="OrthoDB" id="9989223at2759"/>
<accession>A0A391NJ44</accession>
<evidence type="ECO:0000313" key="1">
    <source>
        <dbReference type="EMBL" id="GCA62211.1"/>
    </source>
</evidence>
<sequence>MNSVDLSGATFQRCTFIRCQLDEAKVFGAHFIDCSFEDCSFTDTDVFSATLIGVSFGGPDLRKRALTTLDVNGLNLTFADLDGSTLSGCELSVATGVTPRVLRTAASCAGVDLSGLDISGWDLSGLDLSHASLLGVTGLRGDMLCKATSVKGINLHGLNLKGVSFKGLDLRNANLSGTGLKCTHLHEAYFVQGVNLTEVDLTGADLSGLDLSRAVLTDCCLSDATLDGTILRHATGIRSTMFVRESALTTEDGHHVEVVLSERIKSAKGIDLKGLDLRGFDLTRVDIRGADLRGCTLTDTKLRARVFDSLVLDEGSEGYQLVYLSVREYAYIGEQPQKPSSEQRSDWKGVWESILHVPPVLPRERTEVFITFCPGGFGGGKQNVCVKLVNVSFMCSTSSLSILVIRCGDSTQIRRRECISDVTVNTTKGKGEDISFYCKRSDWAEYPLVVVWQHAPTSSVSVKTTYKRDL</sequence>
<dbReference type="Pfam" id="PF13599">
    <property type="entry name" value="Pentapeptide_4"/>
    <property type="match status" value="1"/>
</dbReference>
<keyword evidence="2" id="KW-1185">Reference proteome</keyword>
<proteinExistence type="predicted"/>
<dbReference type="InterPro" id="IPR051082">
    <property type="entry name" value="Pentapeptide-BTB/POZ_domain"/>
</dbReference>
<reference evidence="1 2" key="1">
    <citation type="journal article" date="2018" name="PLoS ONE">
        <title>The draft genome of Kipferlia bialata reveals reductive genome evolution in fornicate parasites.</title>
        <authorList>
            <person name="Tanifuji G."/>
            <person name="Takabayashi S."/>
            <person name="Kume K."/>
            <person name="Takagi M."/>
            <person name="Nakayama T."/>
            <person name="Kamikawa R."/>
            <person name="Inagaki Y."/>
            <person name="Hashimoto T."/>
        </authorList>
    </citation>
    <scope>NUCLEOTIDE SEQUENCE [LARGE SCALE GENOMIC DNA]</scope>
    <source>
        <strain evidence="1">NY0173</strain>
    </source>
</reference>
<organism evidence="1 2">
    <name type="scientific">Kipferlia bialata</name>
    <dbReference type="NCBI Taxonomy" id="797122"/>
    <lineage>
        <taxon>Eukaryota</taxon>
        <taxon>Metamonada</taxon>
        <taxon>Carpediemonas-like organisms</taxon>
        <taxon>Kipferlia</taxon>
    </lineage>
</organism>
<evidence type="ECO:0008006" key="3">
    <source>
        <dbReference type="Google" id="ProtNLM"/>
    </source>
</evidence>
<gene>
    <name evidence="1" type="ORF">KIPB_002007</name>
</gene>
<dbReference type="EMBL" id="BDIP01000307">
    <property type="protein sequence ID" value="GCA62211.1"/>
    <property type="molecule type" value="Genomic_DNA"/>
</dbReference>
<evidence type="ECO:0000313" key="2">
    <source>
        <dbReference type="Proteomes" id="UP000265618"/>
    </source>
</evidence>